<reference evidence="1 2" key="1">
    <citation type="submission" date="2019-07" db="EMBL/GenBank/DDBJ databases">
        <title>Whole genome shotgun sequence of Vibrio sagamiensis NBRC 104589.</title>
        <authorList>
            <person name="Hosoyama A."/>
            <person name="Uohara A."/>
            <person name="Ohji S."/>
            <person name="Ichikawa N."/>
        </authorList>
    </citation>
    <scope>NUCLEOTIDE SEQUENCE [LARGE SCALE GENOMIC DNA]</scope>
    <source>
        <strain evidence="1 2">NBRC 104589</strain>
    </source>
</reference>
<dbReference type="RefSeq" id="WP_039979253.1">
    <property type="nucleotide sequence ID" value="NZ_BAOJ01000014.1"/>
</dbReference>
<evidence type="ECO:0000313" key="2">
    <source>
        <dbReference type="Proteomes" id="UP000321922"/>
    </source>
</evidence>
<accession>A0A511QBT3</accession>
<dbReference type="PROSITE" id="PS51257">
    <property type="entry name" value="PROKAR_LIPOPROTEIN"/>
    <property type="match status" value="1"/>
</dbReference>
<comment type="caution">
    <text evidence="1">The sequence shown here is derived from an EMBL/GenBank/DDBJ whole genome shotgun (WGS) entry which is preliminary data.</text>
</comment>
<dbReference type="OrthoDB" id="5895265at2"/>
<protein>
    <recommendedName>
        <fullName evidence="3">Lipoprotein</fullName>
    </recommendedName>
</protein>
<dbReference type="Proteomes" id="UP000321922">
    <property type="component" value="Unassembled WGS sequence"/>
</dbReference>
<dbReference type="EMBL" id="BJXJ01000006">
    <property type="protein sequence ID" value="GEM74759.1"/>
    <property type="molecule type" value="Genomic_DNA"/>
</dbReference>
<proteinExistence type="predicted"/>
<gene>
    <name evidence="1" type="ORF">VSA01S_08710</name>
</gene>
<evidence type="ECO:0008006" key="3">
    <source>
        <dbReference type="Google" id="ProtNLM"/>
    </source>
</evidence>
<sequence>MKHVLKKTLTSLLFIGLTACSTHEDVNQSRHVEYEKEKVTVFQTREDSISFIAESTGCSQSSDFNLRVEKNTNTEAWLTIIRNKKDHCRRKPFSKTFTVPLMEELKGKKLVITNPKGKSSLLN</sequence>
<name>A0A511QBT3_9VIBR</name>
<organism evidence="1 2">
    <name type="scientific">Vibrio sagamiensis NBRC 104589</name>
    <dbReference type="NCBI Taxonomy" id="1219064"/>
    <lineage>
        <taxon>Bacteria</taxon>
        <taxon>Pseudomonadati</taxon>
        <taxon>Pseudomonadota</taxon>
        <taxon>Gammaproteobacteria</taxon>
        <taxon>Vibrionales</taxon>
        <taxon>Vibrionaceae</taxon>
        <taxon>Vibrio</taxon>
    </lineage>
</organism>
<keyword evidence="2" id="KW-1185">Reference proteome</keyword>
<dbReference type="AlphaFoldDB" id="A0A511QBT3"/>
<evidence type="ECO:0000313" key="1">
    <source>
        <dbReference type="EMBL" id="GEM74759.1"/>
    </source>
</evidence>